<feature type="compositionally biased region" description="Basic residues" evidence="1">
    <location>
        <begin position="8"/>
        <end position="17"/>
    </location>
</feature>
<protein>
    <recommendedName>
        <fullName evidence="4">Ribosome modulation factor</fullName>
    </recommendedName>
</protein>
<evidence type="ECO:0000313" key="2">
    <source>
        <dbReference type="EMBL" id="MBK0333098.1"/>
    </source>
</evidence>
<accession>A0ABS1BEL0</accession>
<sequence length="60" mass="7027">MSEEQVGKMKRYFSRHRHDAEAQGFRRGEEGYPTPGRVAWDAWGGDAGRDWVGRRKFEDL</sequence>
<feature type="region of interest" description="Disordered" evidence="1">
    <location>
        <begin position="1"/>
        <end position="37"/>
    </location>
</feature>
<gene>
    <name evidence="2" type="ORF">I8D64_16995</name>
</gene>
<evidence type="ECO:0000256" key="1">
    <source>
        <dbReference type="SAM" id="MobiDB-lite"/>
    </source>
</evidence>
<dbReference type="EMBL" id="JAEDAJ010000023">
    <property type="protein sequence ID" value="MBK0333098.1"/>
    <property type="molecule type" value="Genomic_DNA"/>
</dbReference>
<dbReference type="Proteomes" id="UP000612352">
    <property type="component" value="Unassembled WGS sequence"/>
</dbReference>
<feature type="compositionally biased region" description="Basic and acidic residues" evidence="1">
    <location>
        <begin position="18"/>
        <end position="30"/>
    </location>
</feature>
<name>A0ABS1BEL0_9MICO</name>
<evidence type="ECO:0000313" key="3">
    <source>
        <dbReference type="Proteomes" id="UP000612352"/>
    </source>
</evidence>
<organism evidence="2 3">
    <name type="scientific">Brachybacterium halotolerans</name>
    <dbReference type="NCBI Taxonomy" id="2795215"/>
    <lineage>
        <taxon>Bacteria</taxon>
        <taxon>Bacillati</taxon>
        <taxon>Actinomycetota</taxon>
        <taxon>Actinomycetes</taxon>
        <taxon>Micrococcales</taxon>
        <taxon>Dermabacteraceae</taxon>
        <taxon>Brachybacterium</taxon>
    </lineage>
</organism>
<reference evidence="2 3" key="1">
    <citation type="submission" date="2020-12" db="EMBL/GenBank/DDBJ databases">
        <title>Brachybacterium sp. MASK1Z-5, whole genome shotgun sequence.</title>
        <authorList>
            <person name="Tuo L."/>
        </authorList>
    </citation>
    <scope>NUCLEOTIDE SEQUENCE [LARGE SCALE GENOMIC DNA]</scope>
    <source>
        <strain evidence="2 3">MASK1Z-5</strain>
    </source>
</reference>
<dbReference type="RefSeq" id="WP_200503955.1">
    <property type="nucleotide sequence ID" value="NZ_JAEDAJ010000023.1"/>
</dbReference>
<keyword evidence="3" id="KW-1185">Reference proteome</keyword>
<comment type="caution">
    <text evidence="2">The sequence shown here is derived from an EMBL/GenBank/DDBJ whole genome shotgun (WGS) entry which is preliminary data.</text>
</comment>
<evidence type="ECO:0008006" key="4">
    <source>
        <dbReference type="Google" id="ProtNLM"/>
    </source>
</evidence>
<proteinExistence type="predicted"/>